<dbReference type="Gene3D" id="2.170.270.10">
    <property type="entry name" value="SET domain"/>
    <property type="match status" value="1"/>
</dbReference>
<feature type="domain" description="SET" evidence="1">
    <location>
        <begin position="15"/>
        <end position="115"/>
    </location>
</feature>
<evidence type="ECO:0000313" key="2">
    <source>
        <dbReference type="EMBL" id="HEC05637.1"/>
    </source>
</evidence>
<dbReference type="SMART" id="SM00317">
    <property type="entry name" value="SET"/>
    <property type="match status" value="1"/>
</dbReference>
<dbReference type="PROSITE" id="PS50280">
    <property type="entry name" value="SET"/>
    <property type="match status" value="1"/>
</dbReference>
<dbReference type="InterPro" id="IPR001214">
    <property type="entry name" value="SET_dom"/>
</dbReference>
<proteinExistence type="predicted"/>
<dbReference type="AlphaFoldDB" id="A0A831RUZ7"/>
<dbReference type="SUPFAM" id="SSF82199">
    <property type="entry name" value="SET domain"/>
    <property type="match status" value="1"/>
</dbReference>
<dbReference type="Pfam" id="PF00856">
    <property type="entry name" value="SET"/>
    <property type="match status" value="1"/>
</dbReference>
<dbReference type="InterPro" id="IPR046341">
    <property type="entry name" value="SET_dom_sf"/>
</dbReference>
<dbReference type="EMBL" id="DRLF01000088">
    <property type="protein sequence ID" value="HEC05637.1"/>
    <property type="molecule type" value="Genomic_DNA"/>
</dbReference>
<accession>A0A831RUZ7</accession>
<sequence length="125" mass="14388">MSPKELRHRDSELREWVYAASSPLHGTGVHARKPIMAGEYIGSYHGPRATRNGTYVLWVWEQEEKDGEGDWVGCSGRNLLRYLNHSLDCNAEFDGLELFAITDIEKDEEITFYYGDEFEEALKQS</sequence>
<dbReference type="Proteomes" id="UP000886339">
    <property type="component" value="Unassembled WGS sequence"/>
</dbReference>
<reference evidence="2" key="1">
    <citation type="journal article" date="2020" name="mSystems">
        <title>Genome- and Community-Level Interaction Insights into Carbon Utilization and Element Cycling Functions of Hydrothermarchaeota in Hydrothermal Sediment.</title>
        <authorList>
            <person name="Zhou Z."/>
            <person name="Liu Y."/>
            <person name="Xu W."/>
            <person name="Pan J."/>
            <person name="Luo Z.H."/>
            <person name="Li M."/>
        </authorList>
    </citation>
    <scope>NUCLEOTIDE SEQUENCE [LARGE SCALE GENOMIC DNA]</scope>
    <source>
        <strain evidence="2">HyVt-458</strain>
    </source>
</reference>
<gene>
    <name evidence="2" type="ORF">ENJ12_02205</name>
</gene>
<name>A0A831RUZ7_9GAMM</name>
<protein>
    <submittedName>
        <fullName evidence="2">SET domain-containing protein</fullName>
    </submittedName>
</protein>
<organism evidence="2">
    <name type="scientific">Thiolapillus brandeum</name>
    <dbReference type="NCBI Taxonomy" id="1076588"/>
    <lineage>
        <taxon>Bacteria</taxon>
        <taxon>Pseudomonadati</taxon>
        <taxon>Pseudomonadota</taxon>
        <taxon>Gammaproteobacteria</taxon>
        <taxon>Chromatiales</taxon>
        <taxon>Sedimenticolaceae</taxon>
        <taxon>Thiolapillus</taxon>
    </lineage>
</organism>
<comment type="caution">
    <text evidence="2">The sequence shown here is derived from an EMBL/GenBank/DDBJ whole genome shotgun (WGS) entry which is preliminary data.</text>
</comment>
<evidence type="ECO:0000259" key="1">
    <source>
        <dbReference type="PROSITE" id="PS50280"/>
    </source>
</evidence>